<comment type="caution">
    <text evidence="8">The sequence shown here is derived from an EMBL/GenBank/DDBJ whole genome shotgun (WGS) entry which is preliminary data.</text>
</comment>
<dbReference type="RefSeq" id="WP_088252849.1">
    <property type="nucleotide sequence ID" value="NZ_NIDE01000002.1"/>
</dbReference>
<dbReference type="AlphaFoldDB" id="A0A225DUJ3"/>
<dbReference type="CDD" id="cd14014">
    <property type="entry name" value="STKc_PknB_like"/>
    <property type="match status" value="1"/>
</dbReference>
<dbReference type="GO" id="GO:0004674">
    <property type="term" value="F:protein serine/threonine kinase activity"/>
    <property type="evidence" value="ECO:0007669"/>
    <property type="project" value="UniProtKB-KW"/>
</dbReference>
<keyword evidence="8" id="KW-0723">Serine/threonine-protein kinase</keyword>
<gene>
    <name evidence="8" type="ORF">FRUB_01403</name>
</gene>
<protein>
    <submittedName>
        <fullName evidence="8">Serine/threonine protein kinase PrkC, regulator of stationary phase</fullName>
    </submittedName>
</protein>
<evidence type="ECO:0000256" key="6">
    <source>
        <dbReference type="SAM" id="Phobius"/>
    </source>
</evidence>
<proteinExistence type="predicted"/>
<dbReference type="PANTHER" id="PTHR43289">
    <property type="entry name" value="MITOGEN-ACTIVATED PROTEIN KINASE KINASE KINASE 20-RELATED"/>
    <property type="match status" value="1"/>
</dbReference>
<keyword evidence="3 8" id="KW-0418">Kinase</keyword>
<dbReference type="InterPro" id="IPR011009">
    <property type="entry name" value="Kinase-like_dom_sf"/>
</dbReference>
<keyword evidence="2" id="KW-0547">Nucleotide-binding</keyword>
<dbReference type="EMBL" id="NIDE01000002">
    <property type="protein sequence ID" value="OWK45072.1"/>
    <property type="molecule type" value="Genomic_DNA"/>
</dbReference>
<dbReference type="Pfam" id="PF00069">
    <property type="entry name" value="Pkinase"/>
    <property type="match status" value="1"/>
</dbReference>
<evidence type="ECO:0000256" key="2">
    <source>
        <dbReference type="ARBA" id="ARBA00022741"/>
    </source>
</evidence>
<dbReference type="PANTHER" id="PTHR43289:SF6">
    <property type="entry name" value="SERINE_THREONINE-PROTEIN KINASE NEKL-3"/>
    <property type="match status" value="1"/>
</dbReference>
<sequence>MESTSDLWQTLVECHVITDAQLAQAVEAAGDEDGDAVLTELAAGPAWWGSGLTPRPQGLTPYQLDMIHTYVPEGDFRRLRRHLAINRFLFLDVLGRGGQGEVLRAWHVPSRRFVAVKLQHQRSELARQRFEQEAKAMMKVNHPAVARFLQYERIRDDAGELTDEYLIAMEYVPGVDLGRVTGTGVPWRTAAGWVIQLAGGLEHLHARGFVHRDVKPKNIMAVGADPDAAGPPPEGTHVKLLDLGAVHVVDPDARGPQSGRAVGTAAFAPPEQWGRGGTTGASDLYALGGTFYYLLTGRYPYQSDDGADTIPRLIAAHADNPPPDVWETAHGKRTIPVAVRGLIRRMMAKSPADRGVPRDVIKVLEAALEADPKSKATQRPVTPTPSPPATPTPPPSSRKTPVASKDTPLAPPLPPPPPVRKSGTDLTSKESTQPALELVLSALERIFLPGGQRAAAGYDDYSARERVFALLRRPMVLLLFLIGTGLLGLCLWRTLGRG</sequence>
<dbReference type="PROSITE" id="PS50011">
    <property type="entry name" value="PROTEIN_KINASE_DOM"/>
    <property type="match status" value="1"/>
</dbReference>
<keyword evidence="6" id="KW-0472">Membrane</keyword>
<evidence type="ECO:0000256" key="5">
    <source>
        <dbReference type="SAM" id="MobiDB-lite"/>
    </source>
</evidence>
<evidence type="ECO:0000313" key="8">
    <source>
        <dbReference type="EMBL" id="OWK45072.1"/>
    </source>
</evidence>
<keyword evidence="6" id="KW-1133">Transmembrane helix</keyword>
<evidence type="ECO:0000256" key="1">
    <source>
        <dbReference type="ARBA" id="ARBA00022679"/>
    </source>
</evidence>
<keyword evidence="6" id="KW-0812">Transmembrane</keyword>
<reference evidence="9" key="1">
    <citation type="submission" date="2017-06" db="EMBL/GenBank/DDBJ databases">
        <title>Genome analysis of Fimbriiglobus ruber SP5, the first member of the order Planctomycetales with confirmed chitinolytic capability.</title>
        <authorList>
            <person name="Ravin N.V."/>
            <person name="Rakitin A.L."/>
            <person name="Ivanova A.A."/>
            <person name="Beletsky A.V."/>
            <person name="Kulichevskaya I.S."/>
            <person name="Mardanov A.V."/>
            <person name="Dedysh S.N."/>
        </authorList>
    </citation>
    <scope>NUCLEOTIDE SEQUENCE [LARGE SCALE GENOMIC DNA]</scope>
    <source>
        <strain evidence="9">SP5</strain>
    </source>
</reference>
<evidence type="ECO:0000256" key="4">
    <source>
        <dbReference type="ARBA" id="ARBA00022840"/>
    </source>
</evidence>
<organism evidence="8 9">
    <name type="scientific">Fimbriiglobus ruber</name>
    <dbReference type="NCBI Taxonomy" id="1908690"/>
    <lineage>
        <taxon>Bacteria</taxon>
        <taxon>Pseudomonadati</taxon>
        <taxon>Planctomycetota</taxon>
        <taxon>Planctomycetia</taxon>
        <taxon>Gemmatales</taxon>
        <taxon>Gemmataceae</taxon>
        <taxon>Fimbriiglobus</taxon>
    </lineage>
</organism>
<keyword evidence="4" id="KW-0067">ATP-binding</keyword>
<evidence type="ECO:0000259" key="7">
    <source>
        <dbReference type="PROSITE" id="PS50011"/>
    </source>
</evidence>
<feature type="transmembrane region" description="Helical" evidence="6">
    <location>
        <begin position="475"/>
        <end position="495"/>
    </location>
</feature>
<dbReference type="Proteomes" id="UP000214646">
    <property type="component" value="Unassembled WGS sequence"/>
</dbReference>
<dbReference type="InterPro" id="IPR000719">
    <property type="entry name" value="Prot_kinase_dom"/>
</dbReference>
<dbReference type="SMART" id="SM00220">
    <property type="entry name" value="S_TKc"/>
    <property type="match status" value="1"/>
</dbReference>
<feature type="compositionally biased region" description="Pro residues" evidence="5">
    <location>
        <begin position="382"/>
        <end position="396"/>
    </location>
</feature>
<dbReference type="OrthoDB" id="6111975at2"/>
<feature type="domain" description="Protein kinase" evidence="7">
    <location>
        <begin position="88"/>
        <end position="368"/>
    </location>
</feature>
<dbReference type="Gene3D" id="1.10.510.10">
    <property type="entry name" value="Transferase(Phosphotransferase) domain 1"/>
    <property type="match status" value="1"/>
</dbReference>
<accession>A0A225DUJ3</accession>
<name>A0A225DUJ3_9BACT</name>
<evidence type="ECO:0000256" key="3">
    <source>
        <dbReference type="ARBA" id="ARBA00022777"/>
    </source>
</evidence>
<evidence type="ECO:0000313" key="9">
    <source>
        <dbReference type="Proteomes" id="UP000214646"/>
    </source>
</evidence>
<keyword evidence="1" id="KW-0808">Transferase</keyword>
<feature type="region of interest" description="Disordered" evidence="5">
    <location>
        <begin position="370"/>
        <end position="432"/>
    </location>
</feature>
<feature type="compositionally biased region" description="Pro residues" evidence="5">
    <location>
        <begin position="409"/>
        <end position="419"/>
    </location>
</feature>
<dbReference type="Gene3D" id="3.30.200.20">
    <property type="entry name" value="Phosphorylase Kinase, domain 1"/>
    <property type="match status" value="1"/>
</dbReference>
<dbReference type="GO" id="GO:0005524">
    <property type="term" value="F:ATP binding"/>
    <property type="evidence" value="ECO:0007669"/>
    <property type="project" value="UniProtKB-KW"/>
</dbReference>
<dbReference type="SUPFAM" id="SSF56112">
    <property type="entry name" value="Protein kinase-like (PK-like)"/>
    <property type="match status" value="1"/>
</dbReference>
<keyword evidence="9" id="KW-1185">Reference proteome</keyword>